<organism evidence="3 4">
    <name type="scientific">Cryobacterium lactosi</name>
    <dbReference type="NCBI Taxonomy" id="1259202"/>
    <lineage>
        <taxon>Bacteria</taxon>
        <taxon>Bacillati</taxon>
        <taxon>Actinomycetota</taxon>
        <taxon>Actinomycetes</taxon>
        <taxon>Micrococcales</taxon>
        <taxon>Microbacteriaceae</taxon>
        <taxon>Cryobacterium</taxon>
    </lineage>
</organism>
<proteinExistence type="predicted"/>
<dbReference type="SUPFAM" id="SSF52540">
    <property type="entry name" value="P-loop containing nucleoside triphosphate hydrolases"/>
    <property type="match status" value="1"/>
</dbReference>
<feature type="compositionally biased region" description="Basic and acidic residues" evidence="1">
    <location>
        <begin position="1"/>
        <end position="10"/>
    </location>
</feature>
<name>A0A4R9BV32_9MICO</name>
<accession>A0A4R9BV32</accession>
<evidence type="ECO:0000313" key="3">
    <source>
        <dbReference type="EMBL" id="TFD91564.1"/>
    </source>
</evidence>
<dbReference type="OrthoDB" id="4640801at2"/>
<evidence type="ECO:0000256" key="1">
    <source>
        <dbReference type="SAM" id="MobiDB-lite"/>
    </source>
</evidence>
<dbReference type="InterPro" id="IPR027417">
    <property type="entry name" value="P-loop_NTPase"/>
</dbReference>
<sequence length="405" mass="41964">MSDTSHRSTRDVFGAADRAGDYIEEDTTHIAPPTPRRRAETTDGAPTRLPAGIDAEPVMTPVHVELAPEGPATVNLASTSVLFGGSATALVAGSRMTNPAKATTGFRGALANLGLPVGPSAAELGERRLQEQRTAHETTVRQATWTRAVSVLVNNPKGGTGKTPTALLLGGVLAAIRGGSVAILEVSDDPGALNFRAEGNPQLGLGELVRDVDQVGTVGRLAGYTAPQTSFASVIGSTGRRERLTGDSVVAVSNVIDEFYAIRVMDSGNVPTSSAFQGAVSVADVLVIPVMNAGDSVLEAIQLLEELRAAGGDSAGLANRAIAIRLTDGRPENDAVRQEVERLLNQAGVTALHDIPYDAHIAERGQLTLAQLQPATREAFVAAAASVVRALQSAVSTAPTQNRKA</sequence>
<comment type="caution">
    <text evidence="3">The sequence shown here is derived from an EMBL/GenBank/DDBJ whole genome shotgun (WGS) entry which is preliminary data.</text>
</comment>
<dbReference type="Gene3D" id="3.40.50.300">
    <property type="entry name" value="P-loop containing nucleotide triphosphate hydrolases"/>
    <property type="match status" value="1"/>
</dbReference>
<feature type="domain" description="CobQ/CobB/MinD/ParA nucleotide binding" evidence="2">
    <location>
        <begin position="152"/>
        <end position="364"/>
    </location>
</feature>
<dbReference type="Pfam" id="PF01656">
    <property type="entry name" value="CbiA"/>
    <property type="match status" value="1"/>
</dbReference>
<gene>
    <name evidence="3" type="ORF">E3T61_08870</name>
</gene>
<reference evidence="3 4" key="1">
    <citation type="submission" date="2019-03" db="EMBL/GenBank/DDBJ databases">
        <title>Genomics of glacier-inhabiting Cryobacterium strains.</title>
        <authorList>
            <person name="Liu Q."/>
            <person name="Xin Y.-H."/>
        </authorList>
    </citation>
    <scope>NUCLEOTIDE SEQUENCE [LARGE SCALE GENOMIC DNA]</scope>
    <source>
        <strain evidence="3 4">Sr59</strain>
    </source>
</reference>
<dbReference type="InterPro" id="IPR002586">
    <property type="entry name" value="CobQ/CobB/MinD/ParA_Nub-bd_dom"/>
</dbReference>
<feature type="region of interest" description="Disordered" evidence="1">
    <location>
        <begin position="1"/>
        <end position="52"/>
    </location>
</feature>
<dbReference type="Proteomes" id="UP000298468">
    <property type="component" value="Unassembled WGS sequence"/>
</dbReference>
<dbReference type="RefSeq" id="WP_134640500.1">
    <property type="nucleotide sequence ID" value="NZ_SOHM01000017.1"/>
</dbReference>
<dbReference type="AlphaFoldDB" id="A0A4R9BV32"/>
<keyword evidence="4" id="KW-1185">Reference proteome</keyword>
<protein>
    <recommendedName>
        <fullName evidence="2">CobQ/CobB/MinD/ParA nucleotide binding domain-containing protein</fullName>
    </recommendedName>
</protein>
<evidence type="ECO:0000313" key="4">
    <source>
        <dbReference type="Proteomes" id="UP000298468"/>
    </source>
</evidence>
<dbReference type="EMBL" id="SOHM01000017">
    <property type="protein sequence ID" value="TFD91564.1"/>
    <property type="molecule type" value="Genomic_DNA"/>
</dbReference>
<evidence type="ECO:0000259" key="2">
    <source>
        <dbReference type="Pfam" id="PF01656"/>
    </source>
</evidence>